<dbReference type="OMA" id="IRICSTK"/>
<evidence type="ECO:0000313" key="7">
    <source>
        <dbReference type="Proteomes" id="UP000001514"/>
    </source>
</evidence>
<dbReference type="InterPro" id="IPR050295">
    <property type="entry name" value="Plant_2OG-oxidoreductases"/>
</dbReference>
<dbReference type="Gramene" id="EFJ24594">
    <property type="protein sequence ID" value="EFJ24594"/>
    <property type="gene ID" value="SELMODRAFT_453227"/>
</dbReference>
<dbReference type="InterPro" id="IPR026992">
    <property type="entry name" value="DIOX_N"/>
</dbReference>
<accession>D8RT09</accession>
<dbReference type="InParanoid" id="D8RT09"/>
<dbReference type="KEGG" id="smo:SELMODRAFT_453227"/>
<dbReference type="EMBL" id="GL377589">
    <property type="protein sequence ID" value="EFJ24594.1"/>
    <property type="molecule type" value="Genomic_DNA"/>
</dbReference>
<name>D8RT09_SELML</name>
<dbReference type="Gene3D" id="2.60.120.330">
    <property type="entry name" value="B-lactam Antibiotic, Isopenicillin N Synthase, Chain"/>
    <property type="match status" value="1"/>
</dbReference>
<evidence type="ECO:0000259" key="5">
    <source>
        <dbReference type="PROSITE" id="PS51471"/>
    </source>
</evidence>
<dbReference type="PROSITE" id="PS51471">
    <property type="entry name" value="FE2OG_OXY"/>
    <property type="match status" value="1"/>
</dbReference>
<dbReference type="STRING" id="88036.D8RT09"/>
<keyword evidence="2 4" id="KW-0479">Metal-binding</keyword>
<evidence type="ECO:0000256" key="1">
    <source>
        <dbReference type="ARBA" id="ARBA00008056"/>
    </source>
</evidence>
<reference evidence="6 7" key="1">
    <citation type="journal article" date="2011" name="Science">
        <title>The Selaginella genome identifies genetic changes associated with the evolution of vascular plants.</title>
        <authorList>
            <person name="Banks J.A."/>
            <person name="Nishiyama T."/>
            <person name="Hasebe M."/>
            <person name="Bowman J.L."/>
            <person name="Gribskov M."/>
            <person name="dePamphilis C."/>
            <person name="Albert V.A."/>
            <person name="Aono N."/>
            <person name="Aoyama T."/>
            <person name="Ambrose B.A."/>
            <person name="Ashton N.W."/>
            <person name="Axtell M.J."/>
            <person name="Barker E."/>
            <person name="Barker M.S."/>
            <person name="Bennetzen J.L."/>
            <person name="Bonawitz N.D."/>
            <person name="Chapple C."/>
            <person name="Cheng C."/>
            <person name="Correa L.G."/>
            <person name="Dacre M."/>
            <person name="DeBarry J."/>
            <person name="Dreyer I."/>
            <person name="Elias M."/>
            <person name="Engstrom E.M."/>
            <person name="Estelle M."/>
            <person name="Feng L."/>
            <person name="Finet C."/>
            <person name="Floyd S.K."/>
            <person name="Frommer W.B."/>
            <person name="Fujita T."/>
            <person name="Gramzow L."/>
            <person name="Gutensohn M."/>
            <person name="Harholt J."/>
            <person name="Hattori M."/>
            <person name="Heyl A."/>
            <person name="Hirai T."/>
            <person name="Hiwatashi Y."/>
            <person name="Ishikawa M."/>
            <person name="Iwata M."/>
            <person name="Karol K.G."/>
            <person name="Koehler B."/>
            <person name="Kolukisaoglu U."/>
            <person name="Kubo M."/>
            <person name="Kurata T."/>
            <person name="Lalonde S."/>
            <person name="Li K."/>
            <person name="Li Y."/>
            <person name="Litt A."/>
            <person name="Lyons E."/>
            <person name="Manning G."/>
            <person name="Maruyama T."/>
            <person name="Michael T.P."/>
            <person name="Mikami K."/>
            <person name="Miyazaki S."/>
            <person name="Morinaga S."/>
            <person name="Murata T."/>
            <person name="Mueller-Roeber B."/>
            <person name="Nelson D.R."/>
            <person name="Obara M."/>
            <person name="Oguri Y."/>
            <person name="Olmstead R.G."/>
            <person name="Onodera N."/>
            <person name="Petersen B.L."/>
            <person name="Pils B."/>
            <person name="Prigge M."/>
            <person name="Rensing S.A."/>
            <person name="Riano-Pachon D.M."/>
            <person name="Roberts A.W."/>
            <person name="Sato Y."/>
            <person name="Scheller H.V."/>
            <person name="Schulz B."/>
            <person name="Schulz C."/>
            <person name="Shakirov E.V."/>
            <person name="Shibagaki N."/>
            <person name="Shinohara N."/>
            <person name="Shippen D.E."/>
            <person name="Soerensen I."/>
            <person name="Sotooka R."/>
            <person name="Sugimoto N."/>
            <person name="Sugita M."/>
            <person name="Sumikawa N."/>
            <person name="Tanurdzic M."/>
            <person name="Theissen G."/>
            <person name="Ulvskov P."/>
            <person name="Wakazuki S."/>
            <person name="Weng J.K."/>
            <person name="Willats W.W."/>
            <person name="Wipf D."/>
            <person name="Wolf P.G."/>
            <person name="Yang L."/>
            <person name="Zimmer A.D."/>
            <person name="Zhu Q."/>
            <person name="Mitros T."/>
            <person name="Hellsten U."/>
            <person name="Loque D."/>
            <person name="Otillar R."/>
            <person name="Salamov A."/>
            <person name="Schmutz J."/>
            <person name="Shapiro H."/>
            <person name="Lindquist E."/>
            <person name="Lucas S."/>
            <person name="Rokhsar D."/>
            <person name="Grigoriev I.V."/>
        </authorList>
    </citation>
    <scope>NUCLEOTIDE SEQUENCE [LARGE SCALE GENOMIC DNA]</scope>
</reference>
<dbReference type="Proteomes" id="UP000001514">
    <property type="component" value="Unassembled WGS sequence"/>
</dbReference>
<dbReference type="GO" id="GO:0051213">
    <property type="term" value="F:dioxygenase activity"/>
    <property type="evidence" value="ECO:0007669"/>
    <property type="project" value="UniProtKB-KW"/>
</dbReference>
<protein>
    <submittedName>
        <fullName evidence="6">2-oxoacid-dependent dioxygenase</fullName>
    </submittedName>
</protein>
<keyword evidence="6" id="KW-0223">Dioxygenase</keyword>
<dbReference type="GO" id="GO:0046872">
    <property type="term" value="F:metal ion binding"/>
    <property type="evidence" value="ECO:0007669"/>
    <property type="project" value="UniProtKB-KW"/>
</dbReference>
<dbReference type="HOGENOM" id="CLU_673361_0_0_1"/>
<evidence type="ECO:0000256" key="2">
    <source>
        <dbReference type="ARBA" id="ARBA00022723"/>
    </source>
</evidence>
<dbReference type="Pfam" id="PF14226">
    <property type="entry name" value="DIOX_N"/>
    <property type="match status" value="1"/>
</dbReference>
<dbReference type="AlphaFoldDB" id="D8RT09"/>
<keyword evidence="7" id="KW-1185">Reference proteome</keyword>
<dbReference type="InterPro" id="IPR005123">
    <property type="entry name" value="Oxoglu/Fe-dep_dioxygenase_dom"/>
</dbReference>
<evidence type="ECO:0000256" key="3">
    <source>
        <dbReference type="ARBA" id="ARBA00023004"/>
    </source>
</evidence>
<dbReference type="PANTHER" id="PTHR47991">
    <property type="entry name" value="OXOGLUTARATE/IRON-DEPENDENT DIOXYGENASE"/>
    <property type="match status" value="1"/>
</dbReference>
<keyword evidence="3 4" id="KW-0408">Iron</keyword>
<sequence>MEYTLEVFILGFFARTEIRICSTKKMAATAANLFTPEDFSSFKESLRGVKDLVDSGIRELPRFYIRSDSRMRVQSSVLPPGGEVPIVDLRELDGSDRGRIVEAVARASEEWGFFQVINHGVEAATIHEMVEVAKEFFAMPVEDRMEIFSADLFKRTRFGTSHNPSQETSLEWKDYLRHPCLPLEESMQSWPTKPASYRRVASDYCRGVKGLADKLLEVLSESLGLERRYLGSVFGSERLQEMFCNYYPPCPNPELTIGIGEHSDVGGITVLLQNEVEGLEVRKDGHWYSIKPVKDAFVVNLGDQLQVPFFRHFLFWNFGGRCLTDFEQRAIQERGTPCQSQQRQASHLDSYVLSAVERSANSSHSGATGRGAPPGLQGGNFPGLLGRFFQAQAARQEMPRLLQDLIMGS</sequence>
<evidence type="ECO:0000256" key="4">
    <source>
        <dbReference type="RuleBase" id="RU003682"/>
    </source>
</evidence>
<dbReference type="SUPFAM" id="SSF51197">
    <property type="entry name" value="Clavaminate synthase-like"/>
    <property type="match status" value="1"/>
</dbReference>
<keyword evidence="4" id="KW-0560">Oxidoreductase</keyword>
<organism evidence="7">
    <name type="scientific">Selaginella moellendorffii</name>
    <name type="common">Spikemoss</name>
    <dbReference type="NCBI Taxonomy" id="88036"/>
    <lineage>
        <taxon>Eukaryota</taxon>
        <taxon>Viridiplantae</taxon>
        <taxon>Streptophyta</taxon>
        <taxon>Embryophyta</taxon>
        <taxon>Tracheophyta</taxon>
        <taxon>Lycopodiopsida</taxon>
        <taxon>Selaginellales</taxon>
        <taxon>Selaginellaceae</taxon>
        <taxon>Selaginella</taxon>
    </lineage>
</organism>
<dbReference type="InterPro" id="IPR044861">
    <property type="entry name" value="IPNS-like_FE2OG_OXY"/>
</dbReference>
<gene>
    <name evidence="6" type="ORF">SELMODRAFT_453227</name>
</gene>
<feature type="domain" description="Fe2OG dioxygenase" evidence="5">
    <location>
        <begin position="238"/>
        <end position="330"/>
    </location>
</feature>
<dbReference type="Pfam" id="PF03171">
    <property type="entry name" value="2OG-FeII_Oxy"/>
    <property type="match status" value="1"/>
</dbReference>
<comment type="similarity">
    <text evidence="1 4">Belongs to the iron/ascorbate-dependent oxidoreductase family.</text>
</comment>
<dbReference type="InterPro" id="IPR027443">
    <property type="entry name" value="IPNS-like_sf"/>
</dbReference>
<evidence type="ECO:0000313" key="6">
    <source>
        <dbReference type="EMBL" id="EFJ24594.1"/>
    </source>
</evidence>
<dbReference type="FunCoup" id="D8RT09">
    <property type="interactions" value="63"/>
</dbReference>
<dbReference type="eggNOG" id="KOG0143">
    <property type="taxonomic scope" value="Eukaryota"/>
</dbReference>
<proteinExistence type="inferred from homology"/>